<evidence type="ECO:0000256" key="1">
    <source>
        <dbReference type="ARBA" id="ARBA00004141"/>
    </source>
</evidence>
<organism evidence="7 8">
    <name type="scientific">Pelomonas margarita</name>
    <dbReference type="NCBI Taxonomy" id="3299031"/>
    <lineage>
        <taxon>Bacteria</taxon>
        <taxon>Pseudomonadati</taxon>
        <taxon>Pseudomonadota</taxon>
        <taxon>Betaproteobacteria</taxon>
        <taxon>Burkholderiales</taxon>
        <taxon>Sphaerotilaceae</taxon>
        <taxon>Roseateles</taxon>
    </lineage>
</organism>
<feature type="transmembrane region" description="Helical" evidence="5">
    <location>
        <begin position="6"/>
        <end position="28"/>
    </location>
</feature>
<dbReference type="Pfam" id="PF04932">
    <property type="entry name" value="Wzy_C"/>
    <property type="match status" value="1"/>
</dbReference>
<name>A0ABW7FQ38_9BURK</name>
<keyword evidence="7" id="KW-0436">Ligase</keyword>
<feature type="transmembrane region" description="Helical" evidence="5">
    <location>
        <begin position="97"/>
        <end position="118"/>
    </location>
</feature>
<feature type="transmembrane region" description="Helical" evidence="5">
    <location>
        <begin position="251"/>
        <end position="268"/>
    </location>
</feature>
<evidence type="ECO:0000256" key="4">
    <source>
        <dbReference type="ARBA" id="ARBA00023136"/>
    </source>
</evidence>
<feature type="transmembrane region" description="Helical" evidence="5">
    <location>
        <begin position="427"/>
        <end position="455"/>
    </location>
</feature>
<gene>
    <name evidence="7" type="ORF">ACG0Z3_22335</name>
</gene>
<evidence type="ECO:0000256" key="5">
    <source>
        <dbReference type="SAM" id="Phobius"/>
    </source>
</evidence>
<dbReference type="InterPro" id="IPR051533">
    <property type="entry name" value="WaaL-like"/>
</dbReference>
<feature type="domain" description="O-antigen ligase-related" evidence="6">
    <location>
        <begin position="263"/>
        <end position="400"/>
    </location>
</feature>
<keyword evidence="2 5" id="KW-0812">Transmembrane</keyword>
<keyword evidence="4 5" id="KW-0472">Membrane</keyword>
<evidence type="ECO:0000313" key="7">
    <source>
        <dbReference type="EMBL" id="MFG6443435.1"/>
    </source>
</evidence>
<evidence type="ECO:0000256" key="2">
    <source>
        <dbReference type="ARBA" id="ARBA00022692"/>
    </source>
</evidence>
<evidence type="ECO:0000313" key="8">
    <source>
        <dbReference type="Proteomes" id="UP001606301"/>
    </source>
</evidence>
<feature type="transmembrane region" description="Helical" evidence="5">
    <location>
        <begin position="161"/>
        <end position="178"/>
    </location>
</feature>
<feature type="transmembrane region" description="Helical" evidence="5">
    <location>
        <begin position="396"/>
        <end position="415"/>
    </location>
</feature>
<keyword evidence="3 5" id="KW-1133">Transmembrane helix</keyword>
<proteinExistence type="predicted"/>
<feature type="transmembrane region" description="Helical" evidence="5">
    <location>
        <begin position="72"/>
        <end position="90"/>
    </location>
</feature>
<keyword evidence="8" id="KW-1185">Reference proteome</keyword>
<feature type="transmembrane region" description="Helical" evidence="5">
    <location>
        <begin position="138"/>
        <end position="154"/>
    </location>
</feature>
<accession>A0ABW7FQ38</accession>
<sequence>MVPLMPVGVTLRVVAVLMLGLVLMLAWLLRSRSRGLPARWVERGLLLTVALSILWPRFIFFPLGGAYTNPQAASILVMLAVCVVLLVANARLARTEGFATLGLWRMGWLILAWFAWRFVSSVSGDNAVSSTFLLLKELAYLTSFIGVAALLLGFPDADRRLLRVIVFCGFLALLYGLVEALWQKNPLMRFAAGSDNEATADVLRSLTAEKIREGAYRAQSVFTHPIVFAQFVAALLPLGLLLALTEKQDKFWRLLGLLVIPVGLAAIVKSGSRAGFVSVLAAVAIVLFVFWLRALRGRGFGRIFAVLGGPVFLLAAAGIGWLAKGLVLGRSSMEAGSTSARVEMLNLGMRSLEAHPLLGYGEGMSVMVAGLTDSKGHTSVDSYLLSLAVDGGYPSLLLYLAIVLTFFVRLAWLAASDPGRLGLQAGLVTASLMALVVSFIGLTIAHNMTLFWLLLVLGLFYGRRLQAGGVASRP</sequence>
<dbReference type="InterPro" id="IPR007016">
    <property type="entry name" value="O-antigen_ligase-rel_domated"/>
</dbReference>
<comment type="subcellular location">
    <subcellularLocation>
        <location evidence="1">Membrane</location>
        <topology evidence="1">Multi-pass membrane protein</topology>
    </subcellularLocation>
</comment>
<dbReference type="PANTHER" id="PTHR37422">
    <property type="entry name" value="TEICHURONIC ACID BIOSYNTHESIS PROTEIN TUAE"/>
    <property type="match status" value="1"/>
</dbReference>
<feature type="transmembrane region" description="Helical" evidence="5">
    <location>
        <begin position="274"/>
        <end position="292"/>
    </location>
</feature>
<feature type="transmembrane region" description="Helical" evidence="5">
    <location>
        <begin position="304"/>
        <end position="323"/>
    </location>
</feature>
<dbReference type="Proteomes" id="UP001606301">
    <property type="component" value="Unassembled WGS sequence"/>
</dbReference>
<reference evidence="7 8" key="1">
    <citation type="submission" date="2024-08" db="EMBL/GenBank/DDBJ databases">
        <authorList>
            <person name="Lu H."/>
        </authorList>
    </citation>
    <scope>NUCLEOTIDE SEQUENCE [LARGE SCALE GENOMIC DNA]</scope>
    <source>
        <strain evidence="7 8">LKC17W</strain>
    </source>
</reference>
<feature type="transmembrane region" description="Helical" evidence="5">
    <location>
        <begin position="226"/>
        <end position="244"/>
    </location>
</feature>
<comment type="caution">
    <text evidence="7">The sequence shown here is derived from an EMBL/GenBank/DDBJ whole genome shotgun (WGS) entry which is preliminary data.</text>
</comment>
<protein>
    <submittedName>
        <fullName evidence="7">O-antigen ligase family protein</fullName>
    </submittedName>
</protein>
<dbReference type="GO" id="GO:0016874">
    <property type="term" value="F:ligase activity"/>
    <property type="evidence" value="ECO:0007669"/>
    <property type="project" value="UniProtKB-KW"/>
</dbReference>
<dbReference type="PANTHER" id="PTHR37422:SF13">
    <property type="entry name" value="LIPOPOLYSACCHARIDE BIOSYNTHESIS PROTEIN PA4999-RELATED"/>
    <property type="match status" value="1"/>
</dbReference>
<dbReference type="EMBL" id="JBIGHW010000023">
    <property type="protein sequence ID" value="MFG6443435.1"/>
    <property type="molecule type" value="Genomic_DNA"/>
</dbReference>
<evidence type="ECO:0000259" key="6">
    <source>
        <dbReference type="Pfam" id="PF04932"/>
    </source>
</evidence>
<feature type="transmembrane region" description="Helical" evidence="5">
    <location>
        <begin position="40"/>
        <end position="60"/>
    </location>
</feature>
<evidence type="ECO:0000256" key="3">
    <source>
        <dbReference type="ARBA" id="ARBA00022989"/>
    </source>
</evidence>